<dbReference type="PANTHER" id="PTHR43236">
    <property type="entry name" value="ANTITOXIN HIGA1"/>
    <property type="match status" value="1"/>
</dbReference>
<evidence type="ECO:0000313" key="3">
    <source>
        <dbReference type="Proteomes" id="UP000767947"/>
    </source>
</evidence>
<feature type="domain" description="IrrE N-terminal-like" evidence="1">
    <location>
        <begin position="34"/>
        <end position="163"/>
    </location>
</feature>
<evidence type="ECO:0000259" key="1">
    <source>
        <dbReference type="Pfam" id="PF06114"/>
    </source>
</evidence>
<dbReference type="Proteomes" id="UP000767947">
    <property type="component" value="Unassembled WGS sequence"/>
</dbReference>
<name>A0ABX1QPT5_9FLAO</name>
<organism evidence="2 3">
    <name type="scientific">Flavobacterium solisilvae</name>
    <dbReference type="NCBI Taxonomy" id="1852019"/>
    <lineage>
        <taxon>Bacteria</taxon>
        <taxon>Pseudomonadati</taxon>
        <taxon>Bacteroidota</taxon>
        <taxon>Flavobacteriia</taxon>
        <taxon>Flavobacteriales</taxon>
        <taxon>Flavobacteriaceae</taxon>
        <taxon>Flavobacterium</taxon>
    </lineage>
</organism>
<dbReference type="InterPro" id="IPR010359">
    <property type="entry name" value="IrrE_HExxH"/>
</dbReference>
<dbReference type="EMBL" id="JAAMPT010000197">
    <property type="protein sequence ID" value="NMH24242.1"/>
    <property type="molecule type" value="Genomic_DNA"/>
</dbReference>
<dbReference type="PANTHER" id="PTHR43236:SF1">
    <property type="entry name" value="BLL7220 PROTEIN"/>
    <property type="match status" value="1"/>
</dbReference>
<dbReference type="RefSeq" id="WP_169522830.1">
    <property type="nucleotide sequence ID" value="NZ_JAAMPT010000197.1"/>
</dbReference>
<proteinExistence type="predicted"/>
<protein>
    <submittedName>
        <fullName evidence="2">ImmA/IrrE family metallo-endopeptidase</fullName>
    </submittedName>
</protein>
<gene>
    <name evidence="2" type="ORF">G6042_03060</name>
</gene>
<accession>A0ABX1QPT5</accession>
<sequence length="267" mass="31208">MIRLSKSANAAQELLESCGLDSLIDFQLDLFANGLGITLIEKPLENCDGRIIFGKTKTLIELNSEIEFEEKKRFTLAHEIGHFILHKNIELHNDNESTTSWFSNKESQAKAGKQESEANEFASELLMPSILFVEKIKGKPFSPDLMRSLSQYFKTSVTSVIFRYFELGNHPICIFYMHNNIVKYWKRPEDYPYFIIDRTKLAPPEDSIAAEFFDKGKIYSSVQSKRPIWKSTWFDIKDWENENKYKFFEYCVVTKKYNTVLSVVWEE</sequence>
<evidence type="ECO:0000313" key="2">
    <source>
        <dbReference type="EMBL" id="NMH24242.1"/>
    </source>
</evidence>
<dbReference type="InterPro" id="IPR052345">
    <property type="entry name" value="Rad_response_metalloprotease"/>
</dbReference>
<reference evidence="2 3" key="1">
    <citation type="submission" date="2020-02" db="EMBL/GenBank/DDBJ databases">
        <title>Flavobacterium sp. genome.</title>
        <authorList>
            <person name="Jung H.S."/>
            <person name="Baek J.H."/>
            <person name="Jeon C.O."/>
        </authorList>
    </citation>
    <scope>NUCLEOTIDE SEQUENCE [LARGE SCALE GENOMIC DNA]</scope>
    <source>
        <strain evidence="2 3">SE-s27</strain>
    </source>
</reference>
<dbReference type="Pfam" id="PF06114">
    <property type="entry name" value="Peptidase_M78"/>
    <property type="match status" value="1"/>
</dbReference>
<keyword evidence="3" id="KW-1185">Reference proteome</keyword>
<comment type="caution">
    <text evidence="2">The sequence shown here is derived from an EMBL/GenBank/DDBJ whole genome shotgun (WGS) entry which is preliminary data.</text>
</comment>
<dbReference type="Gene3D" id="1.10.10.2910">
    <property type="match status" value="1"/>
</dbReference>